<dbReference type="InterPro" id="IPR000086">
    <property type="entry name" value="NUDIX_hydrolase_dom"/>
</dbReference>
<feature type="domain" description="Nudix hydrolase" evidence="1">
    <location>
        <begin position="19"/>
        <end position="147"/>
    </location>
</feature>
<evidence type="ECO:0000313" key="3">
    <source>
        <dbReference type="Proteomes" id="UP000199013"/>
    </source>
</evidence>
<organism evidence="2 3">
    <name type="scientific">Candidatus Protofrankia californiensis</name>
    <dbReference type="NCBI Taxonomy" id="1839754"/>
    <lineage>
        <taxon>Bacteria</taxon>
        <taxon>Bacillati</taxon>
        <taxon>Actinomycetota</taxon>
        <taxon>Actinomycetes</taxon>
        <taxon>Frankiales</taxon>
        <taxon>Frankiaceae</taxon>
        <taxon>Protofrankia</taxon>
    </lineage>
</organism>
<dbReference type="AlphaFoldDB" id="A0A1C3NY55"/>
<accession>A0A1C3NY55</accession>
<dbReference type="PROSITE" id="PS51462">
    <property type="entry name" value="NUDIX"/>
    <property type="match status" value="1"/>
</dbReference>
<keyword evidence="3" id="KW-1185">Reference proteome</keyword>
<gene>
    <name evidence="2" type="ORF">FDG2_2766</name>
</gene>
<proteinExistence type="predicted"/>
<dbReference type="InterPro" id="IPR015797">
    <property type="entry name" value="NUDIX_hydrolase-like_dom_sf"/>
</dbReference>
<protein>
    <recommendedName>
        <fullName evidence="1">Nudix hydrolase domain-containing protein</fullName>
    </recommendedName>
</protein>
<dbReference type="Gene3D" id="3.90.79.10">
    <property type="entry name" value="Nucleoside Triphosphate Pyrophosphohydrolase"/>
    <property type="match status" value="1"/>
</dbReference>
<name>A0A1C3NY55_9ACTN</name>
<dbReference type="Proteomes" id="UP000199013">
    <property type="component" value="Unassembled WGS sequence"/>
</dbReference>
<reference evidence="3" key="1">
    <citation type="submission" date="2016-02" db="EMBL/GenBank/DDBJ databases">
        <authorList>
            <person name="Wibberg D."/>
        </authorList>
    </citation>
    <scope>NUCLEOTIDE SEQUENCE [LARGE SCALE GENOMIC DNA]</scope>
</reference>
<sequence length="157" mass="18009">MRTTHTTAVSPAHLPGADIPRFPVDIHLMARWDRQILFTRRTDQGYWLLPTSTLRTSETATAAVHRVANEQVALTADPAFTWLAGVQHHHDQGGNRLGLYFEVRRFHGIPLITDRRVHDQMGWFPLDRLPEPLTEPVRTALASYQSPEYYTESGWVR</sequence>
<dbReference type="SUPFAM" id="SSF55811">
    <property type="entry name" value="Nudix"/>
    <property type="match status" value="1"/>
</dbReference>
<evidence type="ECO:0000259" key="1">
    <source>
        <dbReference type="PROSITE" id="PS51462"/>
    </source>
</evidence>
<dbReference type="Pfam" id="PF00293">
    <property type="entry name" value="NUDIX"/>
    <property type="match status" value="1"/>
</dbReference>
<dbReference type="EMBL" id="FLUV01001177">
    <property type="protein sequence ID" value="SBW22522.1"/>
    <property type="molecule type" value="Genomic_DNA"/>
</dbReference>
<evidence type="ECO:0000313" key="2">
    <source>
        <dbReference type="EMBL" id="SBW22522.1"/>
    </source>
</evidence>